<keyword evidence="1" id="KW-0805">Transcription regulation</keyword>
<dbReference type="PANTHER" id="PTHR43436:SF2">
    <property type="entry name" value="ARAC_XYLS FAMILY TRANSCRIPTIONAL REGULATOR"/>
    <property type="match status" value="1"/>
</dbReference>
<name>A0A246WUM2_9BURK</name>
<protein>
    <submittedName>
        <fullName evidence="4">AraC family transcriptional regulator</fullName>
    </submittedName>
</protein>
<dbReference type="AlphaFoldDB" id="A0A246WUM2"/>
<dbReference type="Gene3D" id="1.10.10.60">
    <property type="entry name" value="Homeodomain-like"/>
    <property type="match status" value="1"/>
</dbReference>
<dbReference type="Pfam" id="PF06719">
    <property type="entry name" value="AraC_N"/>
    <property type="match status" value="1"/>
</dbReference>
<evidence type="ECO:0000256" key="2">
    <source>
        <dbReference type="ARBA" id="ARBA00023163"/>
    </source>
</evidence>
<dbReference type="InterPro" id="IPR009057">
    <property type="entry name" value="Homeodomain-like_sf"/>
</dbReference>
<dbReference type="Proteomes" id="UP000197596">
    <property type="component" value="Unassembled WGS sequence"/>
</dbReference>
<dbReference type="PROSITE" id="PS01124">
    <property type="entry name" value="HTH_ARAC_FAMILY_2"/>
    <property type="match status" value="1"/>
</dbReference>
<sequence>MIKRAHASEDPASSRTADLLAALAPDEGYNMTSLAELRVLRAGRPQPRMPVLHGPGILLVAQGRKRDYLADEASESDAQHYRMLTLTLPFVCEIEATEDEPLLAAHLRLDPVLMTELLRETDPRGAELPAPQARIAATMDEHMRTSLQRLLEVAGDATESRVLGRSLLREIFFRALSGAQGSLLRASLIGKGRFGDVARALRLMVARHMQPLTVARMAKEADMSVPVFHVHFRTATGSSPLQYLKAIRLHRARMLMQRYGLSAVSASGQVGYESAPQFNREFKRMFGMPPAEELQRIKRGGFALQPEEEIFIPS</sequence>
<dbReference type="Pfam" id="PF12833">
    <property type="entry name" value="HTH_18"/>
    <property type="match status" value="1"/>
</dbReference>
<dbReference type="GO" id="GO:0043565">
    <property type="term" value="F:sequence-specific DNA binding"/>
    <property type="evidence" value="ECO:0007669"/>
    <property type="project" value="InterPro"/>
</dbReference>
<feature type="domain" description="HTH araC/xylS-type" evidence="3">
    <location>
        <begin position="198"/>
        <end position="296"/>
    </location>
</feature>
<dbReference type="PANTHER" id="PTHR43436">
    <property type="entry name" value="ARAC-FAMILY TRANSCRIPTIONAL REGULATOR"/>
    <property type="match status" value="1"/>
</dbReference>
<evidence type="ECO:0000313" key="4">
    <source>
        <dbReference type="EMBL" id="OWY30770.1"/>
    </source>
</evidence>
<evidence type="ECO:0000259" key="3">
    <source>
        <dbReference type="PROSITE" id="PS01124"/>
    </source>
</evidence>
<accession>A0A246WUM2</accession>
<comment type="caution">
    <text evidence="4">The sequence shown here is derived from an EMBL/GenBank/DDBJ whole genome shotgun (WGS) entry which is preliminary data.</text>
</comment>
<dbReference type="EMBL" id="NJGU01000001">
    <property type="protein sequence ID" value="OWY30770.1"/>
    <property type="molecule type" value="Genomic_DNA"/>
</dbReference>
<keyword evidence="2" id="KW-0804">Transcription</keyword>
<proteinExistence type="predicted"/>
<gene>
    <name evidence="4" type="ORF">CEJ42_01450</name>
</gene>
<organism evidence="4 5">
    <name type="scientific">Herbaspirillum robiniae</name>
    <dbReference type="NCBI Taxonomy" id="2014887"/>
    <lineage>
        <taxon>Bacteria</taxon>
        <taxon>Pseudomonadati</taxon>
        <taxon>Pseudomonadota</taxon>
        <taxon>Betaproteobacteria</taxon>
        <taxon>Burkholderiales</taxon>
        <taxon>Oxalobacteraceae</taxon>
        <taxon>Herbaspirillum</taxon>
    </lineage>
</organism>
<dbReference type="GO" id="GO:0003700">
    <property type="term" value="F:DNA-binding transcription factor activity"/>
    <property type="evidence" value="ECO:0007669"/>
    <property type="project" value="InterPro"/>
</dbReference>
<dbReference type="SMART" id="SM00342">
    <property type="entry name" value="HTH_ARAC"/>
    <property type="match status" value="1"/>
</dbReference>
<evidence type="ECO:0000256" key="1">
    <source>
        <dbReference type="ARBA" id="ARBA00023015"/>
    </source>
</evidence>
<evidence type="ECO:0000313" key="5">
    <source>
        <dbReference type="Proteomes" id="UP000197596"/>
    </source>
</evidence>
<dbReference type="SUPFAM" id="SSF46689">
    <property type="entry name" value="Homeodomain-like"/>
    <property type="match status" value="2"/>
</dbReference>
<dbReference type="RefSeq" id="WP_088749836.1">
    <property type="nucleotide sequence ID" value="NZ_NJGU01000001.1"/>
</dbReference>
<reference evidence="4 5" key="1">
    <citation type="submission" date="2017-06" db="EMBL/GenBank/DDBJ databases">
        <title>Herbaspirillum phytohormonus sp. nov., isolated from the root nodule of Robinia pseudoacacia in lead-zinc mine.</title>
        <authorList>
            <person name="Fan M."/>
            <person name="Lin Y."/>
        </authorList>
    </citation>
    <scope>NUCLEOTIDE SEQUENCE [LARGE SCALE GENOMIC DNA]</scope>
    <source>
        <strain evidence="4 5">HZ10</strain>
    </source>
</reference>
<dbReference type="InterPro" id="IPR018060">
    <property type="entry name" value="HTH_AraC"/>
</dbReference>
<dbReference type="InterPro" id="IPR009594">
    <property type="entry name" value="Tscrpt_reg_HTH_AraC_N"/>
</dbReference>